<evidence type="ECO:0000256" key="3">
    <source>
        <dbReference type="ARBA" id="ARBA00022827"/>
    </source>
</evidence>
<keyword evidence="8" id="KW-1185">Reference proteome</keyword>
<keyword evidence="4" id="KW-0560">Oxidoreductase</keyword>
<feature type="signal peptide" evidence="5">
    <location>
        <begin position="1"/>
        <end position="23"/>
    </location>
</feature>
<evidence type="ECO:0000313" key="8">
    <source>
        <dbReference type="Proteomes" id="UP000078576"/>
    </source>
</evidence>
<dbReference type="PROSITE" id="PS51387">
    <property type="entry name" value="FAD_PCMH"/>
    <property type="match status" value="1"/>
</dbReference>
<dbReference type="Pfam" id="PF01565">
    <property type="entry name" value="FAD_binding_4"/>
    <property type="match status" value="1"/>
</dbReference>
<feature type="domain" description="FAD-binding PCMH-type" evidence="6">
    <location>
        <begin position="14"/>
        <end position="195"/>
    </location>
</feature>
<dbReference type="InterPro" id="IPR050416">
    <property type="entry name" value="FAD-linked_Oxidoreductase"/>
</dbReference>
<evidence type="ECO:0000256" key="5">
    <source>
        <dbReference type="SAM" id="SignalP"/>
    </source>
</evidence>
<dbReference type="GO" id="GO:0016491">
    <property type="term" value="F:oxidoreductase activity"/>
    <property type="evidence" value="ECO:0007669"/>
    <property type="project" value="UniProtKB-KW"/>
</dbReference>
<dbReference type="SUPFAM" id="SSF56176">
    <property type="entry name" value="FAD-binding/transporter-associated domain-like"/>
    <property type="match status" value="1"/>
</dbReference>
<dbReference type="InterPro" id="IPR036318">
    <property type="entry name" value="FAD-bd_PCMH-like_sf"/>
</dbReference>
<protein>
    <submittedName>
        <fullName evidence="7">Bifunctional solanapyrone synthase</fullName>
    </submittedName>
</protein>
<evidence type="ECO:0000313" key="7">
    <source>
        <dbReference type="EMBL" id="KUI55030.1"/>
    </source>
</evidence>
<dbReference type="STRING" id="694573.A0A194UTK8"/>
<dbReference type="InterPro" id="IPR016166">
    <property type="entry name" value="FAD-bd_PCMH"/>
</dbReference>
<gene>
    <name evidence="7" type="ORF">VP1G_02387</name>
</gene>
<dbReference type="InterPro" id="IPR016169">
    <property type="entry name" value="FAD-bd_PCMH_sub2"/>
</dbReference>
<keyword evidence="3" id="KW-0274">FAD</keyword>
<accession>A0A194UTK8</accession>
<proteinExistence type="inferred from homology"/>
<sequence>MGCIKRLRAGVAFATGLAQSVAALTTLQTCQKIGSSVSDSSAVVISLIAENNIPFALQCGGHISNPGFSSTTGIHIILKRLNQVVISDDQSTVEIGMGLTWAEVYQKLDGTGVNVVGGRVSGPGVGGLTLGGGFSWKTNQHGLTCDTVQSYNVVLPNGTITTASKNINADLFFALKGGLNRFAIVTSAVYAAHTQPLKIYGGSKLYTLDKLDALLNATVEFSNTNTDPKAQLIMTIEGLPALGVIPVVIFFYDGPSPGDSFAAFDDILPATDTVLVQSFSSFVAGQATELLSYNRGTSHTTSVSAITPALVAAVKTQLEALAAFQLLHGGALVTFDVDPFLQYGQYATDSAYPHSDSPLPISLYTAWDLSTDDAFWSNATKAAIASIKQVAVEEGIYSDSFTAYPNYAIAGTTAEELYGAVNAARLRTIKNSIDPDHVMELAGGFTIV</sequence>
<evidence type="ECO:0000259" key="6">
    <source>
        <dbReference type="PROSITE" id="PS51387"/>
    </source>
</evidence>
<dbReference type="InterPro" id="IPR006094">
    <property type="entry name" value="Oxid_FAD_bind_N"/>
</dbReference>
<dbReference type="Proteomes" id="UP000078576">
    <property type="component" value="Unassembled WGS sequence"/>
</dbReference>
<dbReference type="GO" id="GO:0071949">
    <property type="term" value="F:FAD binding"/>
    <property type="evidence" value="ECO:0007669"/>
    <property type="project" value="InterPro"/>
</dbReference>
<name>A0A194UTK8_CYTMA</name>
<reference evidence="8" key="1">
    <citation type="submission" date="2014-12" db="EMBL/GenBank/DDBJ databases">
        <title>Genome Sequence of Valsa Canker Pathogens Uncovers a Specific Adaption of Colonization on Woody Bark.</title>
        <authorList>
            <person name="Yin Z."/>
            <person name="Liu H."/>
            <person name="Gao X."/>
            <person name="Li Z."/>
            <person name="Song N."/>
            <person name="Ke X."/>
            <person name="Dai Q."/>
            <person name="Wu Y."/>
            <person name="Sun Y."/>
            <person name="Xu J.-R."/>
            <person name="Kang Z.K."/>
            <person name="Wang L."/>
            <person name="Huang L."/>
        </authorList>
    </citation>
    <scope>NUCLEOTIDE SEQUENCE [LARGE SCALE GENOMIC DNA]</scope>
    <source>
        <strain evidence="8">SXYL134</strain>
    </source>
</reference>
<keyword evidence="5" id="KW-0732">Signal</keyword>
<evidence type="ECO:0000256" key="4">
    <source>
        <dbReference type="ARBA" id="ARBA00023002"/>
    </source>
</evidence>
<evidence type="ECO:0000256" key="2">
    <source>
        <dbReference type="ARBA" id="ARBA00022630"/>
    </source>
</evidence>
<dbReference type="Gene3D" id="3.30.465.10">
    <property type="match status" value="1"/>
</dbReference>
<evidence type="ECO:0000256" key="1">
    <source>
        <dbReference type="ARBA" id="ARBA00005466"/>
    </source>
</evidence>
<feature type="chain" id="PRO_5008265835" evidence="5">
    <location>
        <begin position="24"/>
        <end position="448"/>
    </location>
</feature>
<dbReference type="OrthoDB" id="2151789at2759"/>
<organism evidence="7 8">
    <name type="scientific">Cytospora mali</name>
    <name type="common">Apple Valsa canker fungus</name>
    <name type="synonym">Valsa mali</name>
    <dbReference type="NCBI Taxonomy" id="578113"/>
    <lineage>
        <taxon>Eukaryota</taxon>
        <taxon>Fungi</taxon>
        <taxon>Dikarya</taxon>
        <taxon>Ascomycota</taxon>
        <taxon>Pezizomycotina</taxon>
        <taxon>Sordariomycetes</taxon>
        <taxon>Sordariomycetidae</taxon>
        <taxon>Diaporthales</taxon>
        <taxon>Cytosporaceae</taxon>
        <taxon>Cytospora</taxon>
    </lineage>
</organism>
<dbReference type="AlphaFoldDB" id="A0A194UTK8"/>
<dbReference type="PANTHER" id="PTHR42973:SF13">
    <property type="entry name" value="FAD-BINDING PCMH-TYPE DOMAIN-CONTAINING PROTEIN"/>
    <property type="match status" value="1"/>
</dbReference>
<dbReference type="EMBL" id="KN714677">
    <property type="protein sequence ID" value="KUI55030.1"/>
    <property type="molecule type" value="Genomic_DNA"/>
</dbReference>
<comment type="similarity">
    <text evidence="1">Belongs to the oxygen-dependent FAD-linked oxidoreductase family.</text>
</comment>
<keyword evidence="2" id="KW-0285">Flavoprotein</keyword>
<dbReference type="Gene3D" id="3.40.462.20">
    <property type="match status" value="1"/>
</dbReference>
<dbReference type="PANTHER" id="PTHR42973">
    <property type="entry name" value="BINDING OXIDOREDUCTASE, PUTATIVE (AFU_ORTHOLOGUE AFUA_1G17690)-RELATED"/>
    <property type="match status" value="1"/>
</dbReference>